<dbReference type="Proteomes" id="UP000551709">
    <property type="component" value="Chromosome"/>
</dbReference>
<evidence type="ECO:0000313" key="1">
    <source>
        <dbReference type="EMBL" id="UPT92065.1"/>
    </source>
</evidence>
<reference evidence="1" key="1">
    <citation type="journal article" date="2017" name="Syst. Appl. Microbiol.">
        <title>Soybeans inoculated with root zone soils of Canadian native legumes harbour diverse and novel Bradyrhizobium spp. that possess agricultural potential.</title>
        <authorList>
            <person name="Bromfield E.S.P."/>
            <person name="Cloutier S."/>
            <person name="Tambong J.T."/>
            <person name="Tran Thi T.V."/>
        </authorList>
    </citation>
    <scope>NUCLEOTIDE SEQUENCE</scope>
    <source>
        <strain evidence="1">1S5</strain>
    </source>
</reference>
<reference evidence="1" key="2">
    <citation type="submission" date="2022-04" db="EMBL/GenBank/DDBJ databases">
        <authorList>
            <person name="Bromfield E.S.P."/>
            <person name="Cloutier S."/>
        </authorList>
    </citation>
    <scope>NUCLEOTIDE SEQUENCE</scope>
    <source>
        <strain evidence="1">1S5</strain>
    </source>
</reference>
<dbReference type="SUPFAM" id="SSF51120">
    <property type="entry name" value="beta-Roll"/>
    <property type="match status" value="1"/>
</dbReference>
<dbReference type="PROSITE" id="PS00330">
    <property type="entry name" value="HEMOLYSIN_CALCIUM"/>
    <property type="match status" value="1"/>
</dbReference>
<dbReference type="GO" id="GO:0005509">
    <property type="term" value="F:calcium ion binding"/>
    <property type="evidence" value="ECO:0007669"/>
    <property type="project" value="InterPro"/>
</dbReference>
<dbReference type="InterPro" id="IPR011049">
    <property type="entry name" value="Serralysin-like_metalloprot_C"/>
</dbReference>
<organism evidence="1 2">
    <name type="scientific">Bradyrhizobium barranii subsp. apii</name>
    <dbReference type="NCBI Taxonomy" id="2819348"/>
    <lineage>
        <taxon>Bacteria</taxon>
        <taxon>Pseudomonadati</taxon>
        <taxon>Pseudomonadota</taxon>
        <taxon>Alphaproteobacteria</taxon>
        <taxon>Hyphomicrobiales</taxon>
        <taxon>Nitrobacteraceae</taxon>
        <taxon>Bradyrhizobium</taxon>
        <taxon>Bradyrhizobium barranii</taxon>
    </lineage>
</organism>
<dbReference type="AlphaFoldDB" id="A0A8U0FYP3"/>
<sequence>MEIETHGTSGTDYYLNGHDAGDASSADAIYGYAGNDTINGGNGDDLLYGGMTMITWAVRQATISFMGTRVPTPFLAAITTCFMGMMVTIRSPTTRVHPMRRQQRYICSAEMVLTPCMQVSEPTS</sequence>
<evidence type="ECO:0000313" key="2">
    <source>
        <dbReference type="Proteomes" id="UP000551709"/>
    </source>
</evidence>
<protein>
    <recommendedName>
        <fullName evidence="3">Hemolysin type calcium-binding protein</fullName>
    </recommendedName>
</protein>
<dbReference type="EMBL" id="CP096255">
    <property type="protein sequence ID" value="UPT92065.1"/>
    <property type="molecule type" value="Genomic_DNA"/>
</dbReference>
<evidence type="ECO:0008006" key="3">
    <source>
        <dbReference type="Google" id="ProtNLM"/>
    </source>
</evidence>
<accession>A0A8U0FYP3</accession>
<gene>
    <name evidence="1" type="ORF">HAP41_0000005265</name>
</gene>
<name>A0A8U0FYP3_9BRAD</name>
<dbReference type="InterPro" id="IPR001343">
    <property type="entry name" value="Hemolysn_Ca-bd"/>
</dbReference>
<dbReference type="InterPro" id="IPR018511">
    <property type="entry name" value="Hemolysin-typ_Ca-bd_CS"/>
</dbReference>
<proteinExistence type="predicted"/>
<dbReference type="Pfam" id="PF00353">
    <property type="entry name" value="HemolysinCabind"/>
    <property type="match status" value="1"/>
</dbReference>
<dbReference type="Gene3D" id="2.150.10.10">
    <property type="entry name" value="Serralysin-like metalloprotease, C-terminal"/>
    <property type="match status" value="1"/>
</dbReference>